<dbReference type="GO" id="GO:0051983">
    <property type="term" value="P:regulation of chromosome segregation"/>
    <property type="evidence" value="ECO:0007669"/>
    <property type="project" value="TreeGrafter"/>
</dbReference>
<feature type="domain" description="PP1-binding" evidence="8">
    <location>
        <begin position="340"/>
        <end position="401"/>
    </location>
</feature>
<evidence type="ECO:0000259" key="8">
    <source>
        <dbReference type="Pfam" id="PF15276"/>
    </source>
</evidence>
<dbReference type="PANTHER" id="PTHR21603:SF16">
    <property type="entry name" value="CELL DIVISION CYCLE-ASSOCIATED PROTEIN 2"/>
    <property type="match status" value="1"/>
</dbReference>
<feature type="region of interest" description="Disordered" evidence="7">
    <location>
        <begin position="613"/>
        <end position="664"/>
    </location>
</feature>
<keyword evidence="6" id="KW-0131">Cell cycle</keyword>
<keyword evidence="2" id="KW-1017">Isopeptide bond</keyword>
<dbReference type="GO" id="GO:0005634">
    <property type="term" value="C:nucleus"/>
    <property type="evidence" value="ECO:0007669"/>
    <property type="project" value="UniProtKB-SubCell"/>
</dbReference>
<evidence type="ECO:0000256" key="4">
    <source>
        <dbReference type="ARBA" id="ARBA00022843"/>
    </source>
</evidence>
<keyword evidence="4" id="KW-0832">Ubl conjugation</keyword>
<dbReference type="Pfam" id="PF15276">
    <property type="entry name" value="PP1_bind"/>
    <property type="match status" value="1"/>
</dbReference>
<evidence type="ECO:0000313" key="10">
    <source>
        <dbReference type="Proteomes" id="UP000694407"/>
    </source>
</evidence>
<feature type="compositionally biased region" description="Basic residues" evidence="7">
    <location>
        <begin position="82"/>
        <end position="92"/>
    </location>
</feature>
<feature type="compositionally biased region" description="Polar residues" evidence="7">
    <location>
        <begin position="613"/>
        <end position="628"/>
    </location>
</feature>
<keyword evidence="10" id="KW-1185">Reference proteome</keyword>
<feature type="compositionally biased region" description="Basic and acidic residues" evidence="7">
    <location>
        <begin position="647"/>
        <end position="657"/>
    </location>
</feature>
<evidence type="ECO:0000256" key="2">
    <source>
        <dbReference type="ARBA" id="ARBA00022499"/>
    </source>
</evidence>
<reference evidence="9" key="1">
    <citation type="submission" date="2025-08" db="UniProtKB">
        <authorList>
            <consortium name="Ensembl"/>
        </authorList>
    </citation>
    <scope>IDENTIFICATION</scope>
</reference>
<dbReference type="InterPro" id="IPR029334">
    <property type="entry name" value="PP1-bd"/>
</dbReference>
<organism evidence="9 10">
    <name type="scientific">Marmota marmota marmota</name>
    <name type="common">Alpine marmot</name>
    <dbReference type="NCBI Taxonomy" id="9994"/>
    <lineage>
        <taxon>Eukaryota</taxon>
        <taxon>Metazoa</taxon>
        <taxon>Chordata</taxon>
        <taxon>Craniata</taxon>
        <taxon>Vertebrata</taxon>
        <taxon>Euteleostomi</taxon>
        <taxon>Mammalia</taxon>
        <taxon>Eutheria</taxon>
        <taxon>Euarchontoglires</taxon>
        <taxon>Glires</taxon>
        <taxon>Rodentia</taxon>
        <taxon>Sciuromorpha</taxon>
        <taxon>Sciuridae</taxon>
        <taxon>Xerinae</taxon>
        <taxon>Marmotini</taxon>
        <taxon>Marmota</taxon>
    </lineage>
</organism>
<evidence type="ECO:0000256" key="1">
    <source>
        <dbReference type="ARBA" id="ARBA00004123"/>
    </source>
</evidence>
<evidence type="ECO:0000313" key="9">
    <source>
        <dbReference type="Ensembl" id="ENSMMMP00000015345.1"/>
    </source>
</evidence>
<dbReference type="PANTHER" id="PTHR21603">
    <property type="entry name" value="ANTIGEN KI-67-LIKE PROTEIN"/>
    <property type="match status" value="1"/>
</dbReference>
<dbReference type="GO" id="GO:0005694">
    <property type="term" value="C:chromosome"/>
    <property type="evidence" value="ECO:0007669"/>
    <property type="project" value="TreeGrafter"/>
</dbReference>
<dbReference type="Proteomes" id="UP000694407">
    <property type="component" value="Unplaced"/>
</dbReference>
<feature type="region of interest" description="Disordered" evidence="7">
    <location>
        <begin position="70"/>
        <end position="100"/>
    </location>
</feature>
<evidence type="ECO:0000256" key="7">
    <source>
        <dbReference type="SAM" id="MobiDB-lite"/>
    </source>
</evidence>
<dbReference type="Ensembl" id="ENSMMMT00000017504.1">
    <property type="protein sequence ID" value="ENSMMMP00000015345.1"/>
    <property type="gene ID" value="ENSMMMG00000013660.1"/>
</dbReference>
<name>A0A8C5ZHK6_MARMA</name>
<keyword evidence="5" id="KW-0539">Nucleus</keyword>
<evidence type="ECO:0000256" key="3">
    <source>
        <dbReference type="ARBA" id="ARBA00022553"/>
    </source>
</evidence>
<reference evidence="9" key="2">
    <citation type="submission" date="2025-09" db="UniProtKB">
        <authorList>
            <consortium name="Ensembl"/>
        </authorList>
    </citation>
    <scope>IDENTIFICATION</scope>
</reference>
<gene>
    <name evidence="9" type="primary">CDCA2</name>
</gene>
<dbReference type="GeneTree" id="ENSGT00940000154352"/>
<sequence length="948" mass="105811">MDTNSKDKEPSEIKESAINNAENAAFILGTGKLVIPQKHAAGMTPDLCTPDTFKSSLNFSTATIEQLGITPESSVKNSSGKKSCHSISRRRSSIGTRGSPETNHLIRFIAQRRILKNAKRTSLAQDSPFQGSPGLYQNVSSLRERISAFQTAFHSIKEDEKMIDCPEFSGVRGGFETTGLTNMESLGECQQSGFSEKLPCKRRRISLQSMMDLQILNLDISQSHVHLEECKVPDYVEGTESSDAVLIDILTAGASSDTVPEAKSSATTVCKRDIPSTDSFVLRSVLKKPSGNLFAENLQEHHDNHCDDLIDPGLISNLSNCFEEQKAESLKTPAFLNVRKRKRVTFGEDLSPEVFDESLPANTPLRKGGTPVRQKDLSSVSPLLLEQSPVPEQLPQPNFEDKGENLVSVMSAEQACWIFFRSYLSIMGKRIIELYIKNVTAWALWDPCFKFFLQQLISFAEENVCNLHNAETKSCKEKKINRRKSQETKYRNRALPKKNQVSQSCTEKKGKWMKRVQKSLYGEREMASKKPLLSPIPELPEVCEMTPLVPGVRRMCSDGCNSNGKLEEETPPKIRVKKNILWPQNPKDLHVQQGLGESDVYGLCRSYIKTSTLPGSVTSEEDPNTNTMDTKDNGNIPKAENTLESENESKTETKTETEDSQASCASVMGEHIVSDHPKPDFILQCQESAAAGQNAEKLCQTLKISEDIRYEKQEDLVVAAEGKLQGSPFMCESHKEFNCLEDVLIGNIKEAKCNSDNVGRKSPENSIMSCREKKHRRRSMCYSDGQNLHLEQNGNHEPSYSVGSSLEISLEQIFQRENGKTKVRRSSRFQKNSESEGLMWVSPPCPPTSQKSRRRTISTFDCRSLGNMSPIKEALSSRQNPRVVVAASGEESSQNLAAECSRLPEQRRRRRSFCAPTLSSKAQFPPYLLKPTSPGNSYLLLPVPPLIF</sequence>
<feature type="region of interest" description="Disordered" evidence="7">
    <location>
        <begin position="835"/>
        <end position="854"/>
    </location>
</feature>
<proteinExistence type="predicted"/>
<evidence type="ECO:0000256" key="6">
    <source>
        <dbReference type="ARBA" id="ARBA00023306"/>
    </source>
</evidence>
<feature type="compositionally biased region" description="Polar residues" evidence="7">
    <location>
        <begin position="71"/>
        <end position="81"/>
    </location>
</feature>
<keyword evidence="3" id="KW-0597">Phosphoprotein</keyword>
<dbReference type="AlphaFoldDB" id="A0A8C5ZHK6"/>
<comment type="subcellular location">
    <subcellularLocation>
        <location evidence="1">Nucleus</location>
    </subcellularLocation>
</comment>
<accession>A0A8C5ZHK6</accession>
<protein>
    <submittedName>
        <fullName evidence="9">Cell division cycle associated 2</fullName>
    </submittedName>
</protein>
<dbReference type="GO" id="GO:0007088">
    <property type="term" value="P:regulation of mitotic nuclear division"/>
    <property type="evidence" value="ECO:0007669"/>
    <property type="project" value="TreeGrafter"/>
</dbReference>
<evidence type="ECO:0000256" key="5">
    <source>
        <dbReference type="ARBA" id="ARBA00023242"/>
    </source>
</evidence>